<dbReference type="OrthoDB" id="14800at2759"/>
<dbReference type="Gene3D" id="2.60.120.620">
    <property type="entry name" value="q2cbj1_9rhob like domain"/>
    <property type="match status" value="1"/>
</dbReference>
<gene>
    <name evidence="1" type="ORF">CYY_008274</name>
</gene>
<dbReference type="EMBL" id="AJWJ01000496">
    <property type="protein sequence ID" value="KAF2070404.1"/>
    <property type="molecule type" value="Genomic_DNA"/>
</dbReference>
<name>A0A8J4PNC2_9MYCE</name>
<organism evidence="1 2">
    <name type="scientific">Polysphondylium violaceum</name>
    <dbReference type="NCBI Taxonomy" id="133409"/>
    <lineage>
        <taxon>Eukaryota</taxon>
        <taxon>Amoebozoa</taxon>
        <taxon>Evosea</taxon>
        <taxon>Eumycetozoa</taxon>
        <taxon>Dictyostelia</taxon>
        <taxon>Dictyosteliales</taxon>
        <taxon>Dictyosteliaceae</taxon>
        <taxon>Polysphondylium</taxon>
    </lineage>
</organism>
<dbReference type="InterPro" id="IPR008775">
    <property type="entry name" value="Phytyl_CoA_dOase-like"/>
</dbReference>
<evidence type="ECO:0000313" key="1">
    <source>
        <dbReference type="EMBL" id="KAF2070404.1"/>
    </source>
</evidence>
<dbReference type="PANTHER" id="PTHR31630:SF10">
    <property type="entry name" value="PHYTANOYL-COA DIOXYGENASE"/>
    <property type="match status" value="1"/>
</dbReference>
<dbReference type="PANTHER" id="PTHR31630">
    <property type="entry name" value="PHYTANOYL-COA DIOXYGENASE-RELATED-RELATED"/>
    <property type="match status" value="1"/>
</dbReference>
<dbReference type="AlphaFoldDB" id="A0A8J4PNC2"/>
<keyword evidence="2" id="KW-1185">Reference proteome</keyword>
<reference evidence="1" key="1">
    <citation type="submission" date="2020-01" db="EMBL/GenBank/DDBJ databases">
        <title>Development of genomics and gene disruption for Polysphondylium violaceum indicates a role for the polyketide synthase stlB in stalk morphogenesis.</title>
        <authorList>
            <person name="Narita B."/>
            <person name="Kawabe Y."/>
            <person name="Kin K."/>
            <person name="Saito T."/>
            <person name="Gibbs R."/>
            <person name="Kuspa A."/>
            <person name="Muzny D."/>
            <person name="Queller D."/>
            <person name="Richards S."/>
            <person name="Strassman J."/>
            <person name="Sucgang R."/>
            <person name="Worley K."/>
            <person name="Schaap P."/>
        </authorList>
    </citation>
    <scope>NUCLEOTIDE SEQUENCE</scope>
    <source>
        <strain evidence="1">QSvi11</strain>
    </source>
</reference>
<protein>
    <recommendedName>
        <fullName evidence="3">Phytanoyl-CoA dioxygenase</fullName>
    </recommendedName>
</protein>
<dbReference type="Proteomes" id="UP000695562">
    <property type="component" value="Unassembled WGS sequence"/>
</dbReference>
<evidence type="ECO:0008006" key="3">
    <source>
        <dbReference type="Google" id="ProtNLM"/>
    </source>
</evidence>
<comment type="caution">
    <text evidence="1">The sequence shown here is derived from an EMBL/GenBank/DDBJ whole genome shotgun (WGS) entry which is preliminary data.</text>
</comment>
<dbReference type="Pfam" id="PF05721">
    <property type="entry name" value="PhyH"/>
    <property type="match status" value="1"/>
</dbReference>
<evidence type="ECO:0000313" key="2">
    <source>
        <dbReference type="Proteomes" id="UP000695562"/>
    </source>
</evidence>
<proteinExistence type="predicted"/>
<sequence>MTTNPFLEKCNTWNENWPEWRKNLYNNGWAIIPNLVAKEKAAAYKEEFWTWVEQNRNRARRNDPSTWTEQNMGSSIYRGIIHDEIAHTQWMWDIRSEDAILDVFTQVYGTDKLLVSFDGANISRPLEEKEALESWAHFDQGHLKYGFQCVQGLLNLEHCGETDGGLVVLEGSHQFHDEYFKTTGIETESDWYPFEDEDVTKLDLFKNCKKIKVCCKPGDFVVWDSRTVHWACSPIKGPNKKCRMVTYVSMQPAEIATPETIEAKQMAFKTKRNTSHWASTNIDFFGIERGQVNNIPLTPRIEKLAGLVPY</sequence>
<dbReference type="SUPFAM" id="SSF51197">
    <property type="entry name" value="Clavaminate synthase-like"/>
    <property type="match status" value="1"/>
</dbReference>
<accession>A0A8J4PNC2</accession>